<sequence length="321" mass="35730" precursor="true">MKSILNGLFKTQTALSLAWVCVAVACMMTPLMAYPKDKDKLVYEKNLEVKLNDGEKDRTRIIGVIRFYSYSSGGSGYYQVENKTDQKRKYQLTIKSVVKETGEKREKKVAVRANAKSFSGRASYSSAGFKKGRITDVLVTVPFGSSRSKTAPDSLALAKKLAVKKFKGWTYGSKAKDKKIDCVQFVLAVTEEVLAQSLNVETRKQILISNLSAAEQKMLPSLIEMESDKIKGIQHALVSIRRGTAIKPDQARPGDLIQYWMKKRDGTWFGHAGILEKVEKNGKTMRATIFGAHASSNGIASSQFKLNLTGTDRKIFIVRPR</sequence>
<gene>
    <name evidence="2" type="ORF">V144x_08310</name>
</gene>
<dbReference type="PROSITE" id="PS51257">
    <property type="entry name" value="PROKAR_LIPOPROTEIN"/>
    <property type="match status" value="1"/>
</dbReference>
<dbReference type="Gene3D" id="3.90.1720.10">
    <property type="entry name" value="endopeptidase domain like (from Nostoc punctiforme)"/>
    <property type="match status" value="1"/>
</dbReference>
<organism evidence="2 3">
    <name type="scientific">Gimesia aquarii</name>
    <dbReference type="NCBI Taxonomy" id="2527964"/>
    <lineage>
        <taxon>Bacteria</taxon>
        <taxon>Pseudomonadati</taxon>
        <taxon>Planctomycetota</taxon>
        <taxon>Planctomycetia</taxon>
        <taxon>Planctomycetales</taxon>
        <taxon>Planctomycetaceae</taxon>
        <taxon>Gimesia</taxon>
    </lineage>
</organism>
<keyword evidence="1" id="KW-0732">Signal</keyword>
<evidence type="ECO:0008006" key="4">
    <source>
        <dbReference type="Google" id="ProtNLM"/>
    </source>
</evidence>
<dbReference type="KEGG" id="gaw:V144x_08310"/>
<feature type="signal peptide" evidence="1">
    <location>
        <begin position="1"/>
        <end position="33"/>
    </location>
</feature>
<protein>
    <recommendedName>
        <fullName evidence="4">NlpC/P60 domain-containing protein</fullName>
    </recommendedName>
</protein>
<name>A0A517VR11_9PLAN</name>
<dbReference type="Proteomes" id="UP000318704">
    <property type="component" value="Chromosome"/>
</dbReference>
<evidence type="ECO:0000313" key="3">
    <source>
        <dbReference type="Proteomes" id="UP000318704"/>
    </source>
</evidence>
<accession>A0A517VR11</accession>
<dbReference type="AlphaFoldDB" id="A0A517VR11"/>
<proteinExistence type="predicted"/>
<dbReference type="RefSeq" id="WP_144981753.1">
    <property type="nucleotide sequence ID" value="NZ_CP037920.1"/>
</dbReference>
<evidence type="ECO:0000256" key="1">
    <source>
        <dbReference type="SAM" id="SignalP"/>
    </source>
</evidence>
<feature type="chain" id="PRO_5022006733" description="NlpC/P60 domain-containing protein" evidence="1">
    <location>
        <begin position="34"/>
        <end position="321"/>
    </location>
</feature>
<dbReference type="EMBL" id="CP037920">
    <property type="protein sequence ID" value="QDT95389.1"/>
    <property type="molecule type" value="Genomic_DNA"/>
</dbReference>
<evidence type="ECO:0000313" key="2">
    <source>
        <dbReference type="EMBL" id="QDT95389.1"/>
    </source>
</evidence>
<reference evidence="2 3" key="1">
    <citation type="submission" date="2019-03" db="EMBL/GenBank/DDBJ databases">
        <title>Deep-cultivation of Planctomycetes and their phenomic and genomic characterization uncovers novel biology.</title>
        <authorList>
            <person name="Wiegand S."/>
            <person name="Jogler M."/>
            <person name="Boedeker C."/>
            <person name="Pinto D."/>
            <person name="Vollmers J."/>
            <person name="Rivas-Marin E."/>
            <person name="Kohn T."/>
            <person name="Peeters S.H."/>
            <person name="Heuer A."/>
            <person name="Rast P."/>
            <person name="Oberbeckmann S."/>
            <person name="Bunk B."/>
            <person name="Jeske O."/>
            <person name="Meyerdierks A."/>
            <person name="Storesund J.E."/>
            <person name="Kallscheuer N."/>
            <person name="Luecker S."/>
            <person name="Lage O.M."/>
            <person name="Pohl T."/>
            <person name="Merkel B.J."/>
            <person name="Hornburger P."/>
            <person name="Mueller R.-W."/>
            <person name="Bruemmer F."/>
            <person name="Labrenz M."/>
            <person name="Spormann A.M."/>
            <person name="Op den Camp H."/>
            <person name="Overmann J."/>
            <person name="Amann R."/>
            <person name="Jetten M.S.M."/>
            <person name="Mascher T."/>
            <person name="Medema M.H."/>
            <person name="Devos D.P."/>
            <person name="Kaster A.-K."/>
            <person name="Ovreas L."/>
            <person name="Rohde M."/>
            <person name="Galperin M.Y."/>
            <person name="Jogler C."/>
        </authorList>
    </citation>
    <scope>NUCLEOTIDE SEQUENCE [LARGE SCALE GENOMIC DNA]</scope>
    <source>
        <strain evidence="2 3">V144</strain>
    </source>
</reference>